<gene>
    <name evidence="1" type="ORF">BpHYR1_052528</name>
</gene>
<keyword evidence="2" id="KW-1185">Reference proteome</keyword>
<dbReference type="AlphaFoldDB" id="A0A3M7PJB9"/>
<organism evidence="1 2">
    <name type="scientific">Brachionus plicatilis</name>
    <name type="common">Marine rotifer</name>
    <name type="synonym">Brachionus muelleri</name>
    <dbReference type="NCBI Taxonomy" id="10195"/>
    <lineage>
        <taxon>Eukaryota</taxon>
        <taxon>Metazoa</taxon>
        <taxon>Spiralia</taxon>
        <taxon>Gnathifera</taxon>
        <taxon>Rotifera</taxon>
        <taxon>Eurotatoria</taxon>
        <taxon>Monogononta</taxon>
        <taxon>Pseudotrocha</taxon>
        <taxon>Ploima</taxon>
        <taxon>Brachionidae</taxon>
        <taxon>Brachionus</taxon>
    </lineage>
</organism>
<comment type="caution">
    <text evidence="1">The sequence shown here is derived from an EMBL/GenBank/DDBJ whole genome shotgun (WGS) entry which is preliminary data.</text>
</comment>
<accession>A0A3M7PJB9</accession>
<sequence length="159" mass="18988">MTDDAKKIRIFLNRYNIFKKCKFTINQQICILEISRIEECYYNGEDILILLTIDKRPLGVLRRQSLSQNMHRRTFFLTRKNQKGKRRLYNAFSAVFPRNIIRMSWNKVGEKNSKIKSGQMNYLLFQNCSVTFNLSLFECTLFNGDLITDFEIILYLQFT</sequence>
<proteinExistence type="predicted"/>
<dbReference type="Proteomes" id="UP000276133">
    <property type="component" value="Unassembled WGS sequence"/>
</dbReference>
<protein>
    <submittedName>
        <fullName evidence="1">Uncharacterized protein</fullName>
    </submittedName>
</protein>
<name>A0A3M7PJB9_BRAPC</name>
<evidence type="ECO:0000313" key="1">
    <source>
        <dbReference type="EMBL" id="RMZ99211.1"/>
    </source>
</evidence>
<dbReference type="EMBL" id="REGN01010355">
    <property type="protein sequence ID" value="RMZ99211.1"/>
    <property type="molecule type" value="Genomic_DNA"/>
</dbReference>
<reference evidence="1 2" key="1">
    <citation type="journal article" date="2018" name="Sci. Rep.">
        <title>Genomic signatures of local adaptation to the degree of environmental predictability in rotifers.</title>
        <authorList>
            <person name="Franch-Gras L."/>
            <person name="Hahn C."/>
            <person name="Garcia-Roger E.M."/>
            <person name="Carmona M.J."/>
            <person name="Serra M."/>
            <person name="Gomez A."/>
        </authorList>
    </citation>
    <scope>NUCLEOTIDE SEQUENCE [LARGE SCALE GENOMIC DNA]</scope>
    <source>
        <strain evidence="1">HYR1</strain>
    </source>
</reference>
<evidence type="ECO:0000313" key="2">
    <source>
        <dbReference type="Proteomes" id="UP000276133"/>
    </source>
</evidence>